<dbReference type="AlphaFoldDB" id="A0A8E0RVF6"/>
<comment type="caution">
    <text evidence="4">The sequence shown here is derived from an EMBL/GenBank/DDBJ whole genome shotgun (WGS) entry which is preliminary data.</text>
</comment>
<name>A0A8E0RVF6_9TREM</name>
<keyword evidence="5" id="KW-1185">Reference proteome</keyword>
<dbReference type="Gene3D" id="1.25.10.10">
    <property type="entry name" value="Leucine-rich Repeat Variant"/>
    <property type="match status" value="1"/>
</dbReference>
<evidence type="ECO:0000313" key="5">
    <source>
        <dbReference type="Proteomes" id="UP000728185"/>
    </source>
</evidence>
<reference evidence="4" key="1">
    <citation type="submission" date="2019-05" db="EMBL/GenBank/DDBJ databases">
        <title>Annotation for the trematode Fasciolopsis buski.</title>
        <authorList>
            <person name="Choi Y.-J."/>
        </authorList>
    </citation>
    <scope>NUCLEOTIDE SEQUENCE</scope>
    <source>
        <strain evidence="4">HT</strain>
        <tissue evidence="4">Whole worm</tissue>
    </source>
</reference>
<sequence length="142" mass="15787">MAVDNGEGDYDEEDEDDDDYSDDEDSSWKVRRSAARALEAVVLMYPEMTSNFYESVAPLLIRRFNEHEESVRLAIFACFGALLRQTRLTTPGAVTATSAGSNTISGPLQRMNDGFPASSICVDMTSDVYMSELQAQLRDPTR</sequence>
<keyword evidence="1" id="KW-0677">Repeat</keyword>
<dbReference type="InterPro" id="IPR011989">
    <property type="entry name" value="ARM-like"/>
</dbReference>
<organism evidence="4 5">
    <name type="scientific">Fasciolopsis buskii</name>
    <dbReference type="NCBI Taxonomy" id="27845"/>
    <lineage>
        <taxon>Eukaryota</taxon>
        <taxon>Metazoa</taxon>
        <taxon>Spiralia</taxon>
        <taxon>Lophotrochozoa</taxon>
        <taxon>Platyhelminthes</taxon>
        <taxon>Trematoda</taxon>
        <taxon>Digenea</taxon>
        <taxon>Plagiorchiida</taxon>
        <taxon>Echinostomata</taxon>
        <taxon>Echinostomatoidea</taxon>
        <taxon>Fasciolidae</taxon>
        <taxon>Fasciolopsis</taxon>
    </lineage>
</organism>
<feature type="region of interest" description="Disordered" evidence="3">
    <location>
        <begin position="1"/>
        <end position="26"/>
    </location>
</feature>
<dbReference type="PANTHER" id="PTHR12696">
    <property type="entry name" value="TIP120"/>
    <property type="match status" value="1"/>
</dbReference>
<keyword evidence="2" id="KW-0833">Ubl conjugation pathway</keyword>
<gene>
    <name evidence="4" type="ORF">FBUS_09940</name>
</gene>
<dbReference type="InterPro" id="IPR039852">
    <property type="entry name" value="CAND1/CAND2"/>
</dbReference>
<feature type="compositionally biased region" description="Acidic residues" evidence="3">
    <location>
        <begin position="1"/>
        <end position="25"/>
    </location>
</feature>
<dbReference type="GO" id="GO:0010265">
    <property type="term" value="P:SCF complex assembly"/>
    <property type="evidence" value="ECO:0007669"/>
    <property type="project" value="InterPro"/>
</dbReference>
<evidence type="ECO:0000313" key="4">
    <source>
        <dbReference type="EMBL" id="KAA0191957.1"/>
    </source>
</evidence>
<evidence type="ECO:0000256" key="3">
    <source>
        <dbReference type="SAM" id="MobiDB-lite"/>
    </source>
</evidence>
<evidence type="ECO:0000256" key="1">
    <source>
        <dbReference type="ARBA" id="ARBA00022737"/>
    </source>
</evidence>
<dbReference type="OrthoDB" id="6285523at2759"/>
<evidence type="ECO:0000256" key="2">
    <source>
        <dbReference type="ARBA" id="ARBA00022786"/>
    </source>
</evidence>
<dbReference type="SUPFAM" id="SSF48371">
    <property type="entry name" value="ARM repeat"/>
    <property type="match status" value="1"/>
</dbReference>
<proteinExistence type="predicted"/>
<dbReference type="EMBL" id="LUCM01005993">
    <property type="protein sequence ID" value="KAA0191957.1"/>
    <property type="molecule type" value="Genomic_DNA"/>
</dbReference>
<dbReference type="Proteomes" id="UP000728185">
    <property type="component" value="Unassembled WGS sequence"/>
</dbReference>
<protein>
    <recommendedName>
        <fullName evidence="6">Cullin-associated NEDD8-dissociated protein 1</fullName>
    </recommendedName>
</protein>
<accession>A0A8E0RVF6</accession>
<dbReference type="InterPro" id="IPR016024">
    <property type="entry name" value="ARM-type_fold"/>
</dbReference>
<evidence type="ECO:0008006" key="6">
    <source>
        <dbReference type="Google" id="ProtNLM"/>
    </source>
</evidence>